<name>A0AAV4UW54_9ARAC</name>
<evidence type="ECO:0000313" key="2">
    <source>
        <dbReference type="Proteomes" id="UP001054837"/>
    </source>
</evidence>
<keyword evidence="2" id="KW-1185">Reference proteome</keyword>
<dbReference type="AlphaFoldDB" id="A0AAV4UW54"/>
<proteinExistence type="predicted"/>
<protein>
    <submittedName>
        <fullName evidence="1">Uncharacterized protein</fullName>
    </submittedName>
</protein>
<gene>
    <name evidence="1" type="ORF">CDAR_317151</name>
</gene>
<sequence length="100" mass="11064">MKRILSKEFRSSLEGIFPREVAGRLCGVNCHWFLSASAKVMRSSTGLDLNLLGTRLRSPGRRCRLANPLSSALEPIGLSDLGVVLKKFNSLALRNSMRSF</sequence>
<accession>A0AAV4UW54</accession>
<evidence type="ECO:0000313" key="1">
    <source>
        <dbReference type="EMBL" id="GIY61934.1"/>
    </source>
</evidence>
<dbReference type="EMBL" id="BPLQ01012011">
    <property type="protein sequence ID" value="GIY61934.1"/>
    <property type="molecule type" value="Genomic_DNA"/>
</dbReference>
<comment type="caution">
    <text evidence="1">The sequence shown here is derived from an EMBL/GenBank/DDBJ whole genome shotgun (WGS) entry which is preliminary data.</text>
</comment>
<reference evidence="1 2" key="1">
    <citation type="submission" date="2021-06" db="EMBL/GenBank/DDBJ databases">
        <title>Caerostris darwini draft genome.</title>
        <authorList>
            <person name="Kono N."/>
            <person name="Arakawa K."/>
        </authorList>
    </citation>
    <scope>NUCLEOTIDE SEQUENCE [LARGE SCALE GENOMIC DNA]</scope>
</reference>
<organism evidence="1 2">
    <name type="scientific">Caerostris darwini</name>
    <dbReference type="NCBI Taxonomy" id="1538125"/>
    <lineage>
        <taxon>Eukaryota</taxon>
        <taxon>Metazoa</taxon>
        <taxon>Ecdysozoa</taxon>
        <taxon>Arthropoda</taxon>
        <taxon>Chelicerata</taxon>
        <taxon>Arachnida</taxon>
        <taxon>Araneae</taxon>
        <taxon>Araneomorphae</taxon>
        <taxon>Entelegynae</taxon>
        <taxon>Araneoidea</taxon>
        <taxon>Araneidae</taxon>
        <taxon>Caerostris</taxon>
    </lineage>
</organism>
<dbReference type="Proteomes" id="UP001054837">
    <property type="component" value="Unassembled WGS sequence"/>
</dbReference>